<keyword evidence="4 6" id="KW-0067">ATP-binding</keyword>
<dbReference type="RefSeq" id="WP_119975014.1">
    <property type="nucleotide sequence ID" value="NZ_JBHSQA010000006.1"/>
</dbReference>
<reference evidence="6 7" key="1">
    <citation type="submission" date="2018-09" db="EMBL/GenBank/DDBJ databases">
        <title>Novel species of Cryobacterium.</title>
        <authorList>
            <person name="Liu Q."/>
            <person name="Xin Y.-H."/>
        </authorList>
    </citation>
    <scope>NUCLEOTIDE SEQUENCE [LARGE SCALE GENOMIC DNA]</scope>
    <source>
        <strain evidence="6 7">Hh39</strain>
    </source>
</reference>
<keyword evidence="2" id="KW-0813">Transport</keyword>
<keyword evidence="3" id="KW-0547">Nucleotide-binding</keyword>
<dbReference type="PANTHER" id="PTHR43335:SF4">
    <property type="entry name" value="ABC TRANSPORTER, ATP-BINDING PROTEIN"/>
    <property type="match status" value="1"/>
</dbReference>
<dbReference type="AlphaFoldDB" id="A0A3A5MJ11"/>
<dbReference type="PANTHER" id="PTHR43335">
    <property type="entry name" value="ABC TRANSPORTER, ATP-BINDING PROTEIN"/>
    <property type="match status" value="1"/>
</dbReference>
<dbReference type="PROSITE" id="PS50893">
    <property type="entry name" value="ABC_TRANSPORTER_2"/>
    <property type="match status" value="1"/>
</dbReference>
<proteinExistence type="inferred from homology"/>
<dbReference type="InterPro" id="IPR003593">
    <property type="entry name" value="AAA+_ATPase"/>
</dbReference>
<protein>
    <submittedName>
        <fullName evidence="6">ATP-binding cassette domain-containing protein</fullName>
    </submittedName>
</protein>
<comment type="caution">
    <text evidence="6">The sequence shown here is derived from an EMBL/GenBank/DDBJ whole genome shotgun (WGS) entry which is preliminary data.</text>
</comment>
<evidence type="ECO:0000256" key="3">
    <source>
        <dbReference type="ARBA" id="ARBA00022741"/>
    </source>
</evidence>
<evidence type="ECO:0000313" key="7">
    <source>
        <dbReference type="Proteomes" id="UP000272015"/>
    </source>
</evidence>
<dbReference type="InterPro" id="IPR003439">
    <property type="entry name" value="ABC_transporter-like_ATP-bd"/>
</dbReference>
<accession>A0A3A5MJ11</accession>
<evidence type="ECO:0000313" key="6">
    <source>
        <dbReference type="EMBL" id="RJT87919.1"/>
    </source>
</evidence>
<gene>
    <name evidence="6" type="ORF">D6T64_12530</name>
</gene>
<dbReference type="Proteomes" id="UP000272015">
    <property type="component" value="Unassembled WGS sequence"/>
</dbReference>
<name>A0A3A5MJ11_9MICO</name>
<dbReference type="InterPro" id="IPR027417">
    <property type="entry name" value="P-loop_NTPase"/>
</dbReference>
<dbReference type="OrthoDB" id="9804819at2"/>
<feature type="domain" description="ABC transporter" evidence="5">
    <location>
        <begin position="7"/>
        <end position="232"/>
    </location>
</feature>
<evidence type="ECO:0000259" key="5">
    <source>
        <dbReference type="PROSITE" id="PS50893"/>
    </source>
</evidence>
<dbReference type="EMBL" id="QZVS01000086">
    <property type="protein sequence ID" value="RJT87919.1"/>
    <property type="molecule type" value="Genomic_DNA"/>
</dbReference>
<evidence type="ECO:0000256" key="4">
    <source>
        <dbReference type="ARBA" id="ARBA00022840"/>
    </source>
</evidence>
<dbReference type="Gene3D" id="3.40.50.300">
    <property type="entry name" value="P-loop containing nucleotide triphosphate hydrolases"/>
    <property type="match status" value="1"/>
</dbReference>
<dbReference type="GO" id="GO:0016887">
    <property type="term" value="F:ATP hydrolysis activity"/>
    <property type="evidence" value="ECO:0007669"/>
    <property type="project" value="InterPro"/>
</dbReference>
<keyword evidence="7" id="KW-1185">Reference proteome</keyword>
<dbReference type="GO" id="GO:0005524">
    <property type="term" value="F:ATP binding"/>
    <property type="evidence" value="ECO:0007669"/>
    <property type="project" value="UniProtKB-KW"/>
</dbReference>
<evidence type="ECO:0000256" key="2">
    <source>
        <dbReference type="ARBA" id="ARBA00022448"/>
    </source>
</evidence>
<evidence type="ECO:0000256" key="1">
    <source>
        <dbReference type="ARBA" id="ARBA00005417"/>
    </source>
</evidence>
<sequence length="300" mass="30956">MPTGTTIEFSHIHKSFGATTAVNDLSFTVEPGRVTGFLGPNGAGKTTSLRMLLGLVAPTSGTATFGGIRYRDLPQPLHTVGAALEAASFHPGRSARNHLGVYTTAAGLPRTRVMAVLEQVGLGAHADQRVGGYSLGMRQRLGLAYALLGDPGVLVLDEPINGLDPEGIKWIRGFLRAMAAEGRTVLVSSHLLSEVQQSVDDVVIIARGALVHLGPLASLETDAAPQIVVDSPDREALGAALTAAGLTYSVGRTGLLVAAADPGSVGHLAFAAGVEVSALHRQKAGLEDSFLALVGEGHTL</sequence>
<dbReference type="SUPFAM" id="SSF52540">
    <property type="entry name" value="P-loop containing nucleoside triphosphate hydrolases"/>
    <property type="match status" value="1"/>
</dbReference>
<organism evidence="6 7">
    <name type="scientific">Cryobacterium melibiosiphilum</name>
    <dbReference type="NCBI Taxonomy" id="995039"/>
    <lineage>
        <taxon>Bacteria</taxon>
        <taxon>Bacillati</taxon>
        <taxon>Actinomycetota</taxon>
        <taxon>Actinomycetes</taxon>
        <taxon>Micrococcales</taxon>
        <taxon>Microbacteriaceae</taxon>
        <taxon>Cryobacterium</taxon>
    </lineage>
</organism>
<dbReference type="Pfam" id="PF00005">
    <property type="entry name" value="ABC_tran"/>
    <property type="match status" value="1"/>
</dbReference>
<comment type="similarity">
    <text evidence="1">Belongs to the ABC transporter superfamily.</text>
</comment>
<dbReference type="SMART" id="SM00382">
    <property type="entry name" value="AAA"/>
    <property type="match status" value="1"/>
</dbReference>